<reference evidence="2" key="1">
    <citation type="submission" date="2019-02" db="EMBL/GenBank/DDBJ databases">
        <title>Draft genome sequence of Dolichospermum planctonicum NIES-80.</title>
        <authorList>
            <person name="Yamaguchi H."/>
            <person name="Suzuki S."/>
            <person name="Kawachi M."/>
        </authorList>
    </citation>
    <scope>NUCLEOTIDE SEQUENCE [LARGE SCALE GENOMIC DNA]</scope>
    <source>
        <strain evidence="2">NIES-80</strain>
    </source>
</reference>
<comment type="caution">
    <text evidence="1">The sequence shown here is derived from an EMBL/GenBank/DDBJ whole genome shotgun (WGS) entry which is preliminary data.</text>
</comment>
<dbReference type="RefSeq" id="WP_137909646.1">
    <property type="nucleotide sequence ID" value="NZ_BJCF01000086.1"/>
</dbReference>
<organism evidence="1 2">
    <name type="scientific">Dolichospermum planctonicum</name>
    <dbReference type="NCBI Taxonomy" id="136072"/>
    <lineage>
        <taxon>Bacteria</taxon>
        <taxon>Bacillati</taxon>
        <taxon>Cyanobacteriota</taxon>
        <taxon>Cyanophyceae</taxon>
        <taxon>Nostocales</taxon>
        <taxon>Aphanizomenonaceae</taxon>
        <taxon>Dolichospermum</taxon>
    </lineage>
</organism>
<accession>A0A480AKF0</accession>
<dbReference type="Proteomes" id="UP000299367">
    <property type="component" value="Unassembled WGS sequence"/>
</dbReference>
<dbReference type="InterPro" id="IPR049598">
    <property type="entry name" value="HetP-like"/>
</dbReference>
<dbReference type="AlphaFoldDB" id="A0A480AKF0"/>
<protein>
    <recommendedName>
        <fullName evidence="3">Heterocyst formation protein HetP</fullName>
    </recommendedName>
</protein>
<evidence type="ECO:0008006" key="3">
    <source>
        <dbReference type="Google" id="ProtNLM"/>
    </source>
</evidence>
<sequence length="103" mass="11994">MNQNFTGYNPSISKKIKTEQIEQIIKAIISGKYSWACVLVLQFAGYNPTDYMPYRTYIRLLKDNRLLGNSQKNQPPVEKVDRFDVKSLTFFQTRKGKGEILQK</sequence>
<dbReference type="EMBL" id="BJCF01000086">
    <property type="protein sequence ID" value="GCL44253.1"/>
    <property type="molecule type" value="Genomic_DNA"/>
</dbReference>
<name>A0A480AKF0_9CYAN</name>
<evidence type="ECO:0000313" key="2">
    <source>
        <dbReference type="Proteomes" id="UP000299367"/>
    </source>
</evidence>
<gene>
    <name evidence="1" type="ORF">NIES80_39800</name>
</gene>
<dbReference type="NCBIfam" id="NF037966">
    <property type="entry name" value="HetP_family"/>
    <property type="match status" value="1"/>
</dbReference>
<dbReference type="OrthoDB" id="532598at2"/>
<evidence type="ECO:0000313" key="1">
    <source>
        <dbReference type="EMBL" id="GCL44253.1"/>
    </source>
</evidence>
<proteinExistence type="predicted"/>